<gene>
    <name evidence="3" type="ORF">JTE90_016623</name>
</gene>
<feature type="region of interest" description="Disordered" evidence="1">
    <location>
        <begin position="688"/>
        <end position="717"/>
    </location>
</feature>
<comment type="caution">
    <text evidence="3">The sequence shown here is derived from an EMBL/GenBank/DDBJ whole genome shotgun (WGS) entry which is preliminary data.</text>
</comment>
<dbReference type="GO" id="GO:0005667">
    <property type="term" value="C:transcription regulator complex"/>
    <property type="evidence" value="ECO:0007669"/>
    <property type="project" value="TreeGrafter"/>
</dbReference>
<dbReference type="GO" id="GO:0006355">
    <property type="term" value="P:regulation of DNA-templated transcription"/>
    <property type="evidence" value="ECO:0007669"/>
    <property type="project" value="TreeGrafter"/>
</dbReference>
<feature type="compositionally biased region" description="Polar residues" evidence="1">
    <location>
        <begin position="41"/>
        <end position="77"/>
    </location>
</feature>
<dbReference type="GO" id="GO:0003712">
    <property type="term" value="F:transcription coregulator activity"/>
    <property type="evidence" value="ECO:0007669"/>
    <property type="project" value="TreeGrafter"/>
</dbReference>
<dbReference type="SUPFAM" id="SSF49265">
    <property type="entry name" value="Fibronectin type III"/>
    <property type="match status" value="1"/>
</dbReference>
<organism evidence="3 4">
    <name type="scientific">Oedothorax gibbosus</name>
    <dbReference type="NCBI Taxonomy" id="931172"/>
    <lineage>
        <taxon>Eukaryota</taxon>
        <taxon>Metazoa</taxon>
        <taxon>Ecdysozoa</taxon>
        <taxon>Arthropoda</taxon>
        <taxon>Chelicerata</taxon>
        <taxon>Arachnida</taxon>
        <taxon>Araneae</taxon>
        <taxon>Araneomorphae</taxon>
        <taxon>Entelegynae</taxon>
        <taxon>Araneoidea</taxon>
        <taxon>Linyphiidae</taxon>
        <taxon>Erigoninae</taxon>
        <taxon>Oedothorax</taxon>
    </lineage>
</organism>
<dbReference type="Gene3D" id="2.60.40.10">
    <property type="entry name" value="Immunoglobulins"/>
    <property type="match status" value="1"/>
</dbReference>
<dbReference type="PROSITE" id="PS50853">
    <property type="entry name" value="FN3"/>
    <property type="match status" value="1"/>
</dbReference>
<feature type="region of interest" description="Disordered" evidence="1">
    <location>
        <begin position="304"/>
        <end position="342"/>
    </location>
</feature>
<accession>A0AAV6V0B4</accession>
<feature type="region of interest" description="Disordered" evidence="1">
    <location>
        <begin position="941"/>
        <end position="980"/>
    </location>
</feature>
<sequence length="1350" mass="147620">MFLSNSTSTKESTKFPASTADKFQSALSNGSTHPFPDEFSENNFDSGFSNDKQTSVSDTNVNTETNNLDTDSGNDSTLDPPISRLPCEQTAQQKCSDYVNKEHPNTAQCSHTSEINLNKENSLVDYKEKFVGNGELTKHELENTQFDIPSKLVGHEIPLTSSVSECGSSVVEHSLVGEVGDKVAQDGNQISSASAINGQSVDTLAHPENIDECVSDEEVYLEVDEIVGSDVSESDVEESSQLVVDSEIGGSDQVLAAEGKVGDGEKSSRIVDDCGKTLDTLIDGIDKVNSDYKLSDIGTDAPTISADGPVETEHSKSFDEGNGVLTIATDKSPSAEESQDESMFEEEIFEEMEEYVEVVDEVISGKEDTVDDEVISKNKTGVENVEMSGVDELISSSTSVKSVIEDNDVEMSEIPCPEDPNMVLQASKNDSIDENKSNKHNNNCVVTDSLNEELCVIDDDIREEPMNVSSENNESYPEDPNIVLKTLQNNSINENKSKEEENQCSVEEHLNPKVCQETVSNCSEEDRVQKETKNNSPTESPQKLLDGLDDDFESLIEEFAVKECADENTNQNTPIDKPESPKRATVLLESDDEIEVIMEDFKAADSDDDCLIVEDTSNVINVEKDGSKNKFTSAVVALDVTDKAESPKRNAENEKTELDSSKKLEETSQYEGRLRDRVEMIPFISDSPLLSGGSCEPMDSSESSQLERLSSQIDNVTEESSCDVMMNTLLDRIELDVAAKTNSKLKSISNAEQKDNSKNADVERDKVEGNSQEMDESSCTDILSTKEDHRKRTIDEVERSCSPEMNKKLKEDEIAIEIPYDSNSKIQQSIRGRAIEHVPHENSYKFKTTLKCLDKIVKLILAKSIKDIAPESFTENKKFIDESEEMCQLFNEDLQLFNAKMTSILAEQDEKFHKSNFTPKEVKKHSVYAMATTTYEIDSANHSPATTQTKPSSVTSKGTTTVSNIKSPAPSTTVSTLPNTTTVSTQPLVQSNQLAPARRQIPAILTNASRPRQNFSGPRPTTVSPNVTIAGNPLAAVQSGQIRPASRAVTPVVRPQTSLINPSSVAIPRLTGNQQNVLMPMTVFQIRSNSGNPPQFTSATQLPTGRAVLQSSIRAATAAPRTVAYLMSPNSSQLTPLTARNGISGAPFIAGPAGQRLQTFVVRMTNSGHVPPIGSIVTSTSRLPAPVNTLVNNSTITTATANNGLVLFPRPTLQHPAPFPMPPVQSYNPKLKLVPPKPSLKGARAPHPQTGIILSWNMNVHSSHSEISNYQLFAYQETNAPVTSALWKRVGDVKALPLPMACTLTQFSDNNRYYFTVRACDCHGRLGPFSDPVSIWYTKSKPDDSQGSKK</sequence>
<feature type="compositionally biased region" description="Low complexity" evidence="1">
    <location>
        <begin position="700"/>
        <end position="712"/>
    </location>
</feature>
<evidence type="ECO:0000259" key="2">
    <source>
        <dbReference type="PROSITE" id="PS50853"/>
    </source>
</evidence>
<reference evidence="3 4" key="1">
    <citation type="journal article" date="2022" name="Nat. Ecol. Evol.">
        <title>A masculinizing supergene underlies an exaggerated male reproductive morph in a spider.</title>
        <authorList>
            <person name="Hendrickx F."/>
            <person name="De Corte Z."/>
            <person name="Sonet G."/>
            <person name="Van Belleghem S.M."/>
            <person name="Kostlbacher S."/>
            <person name="Vangestel C."/>
        </authorList>
    </citation>
    <scope>NUCLEOTIDE SEQUENCE [LARGE SCALE GENOMIC DNA]</scope>
    <source>
        <strain evidence="3">W744_W776</strain>
    </source>
</reference>
<protein>
    <recommendedName>
        <fullName evidence="2">Fibronectin type-III domain-containing protein</fullName>
    </recommendedName>
</protein>
<dbReference type="EMBL" id="JAFNEN010000226">
    <property type="protein sequence ID" value="KAG8188956.1"/>
    <property type="molecule type" value="Genomic_DNA"/>
</dbReference>
<dbReference type="PANTHER" id="PTHR23210:SF26">
    <property type="entry name" value="ACTIVATING TRANSCRIPTION FACTOR 7-INTERACTING PROTEIN 1"/>
    <property type="match status" value="1"/>
</dbReference>
<keyword evidence="4" id="KW-1185">Reference proteome</keyword>
<feature type="region of interest" description="Disordered" evidence="1">
    <location>
        <begin position="1"/>
        <end position="84"/>
    </location>
</feature>
<evidence type="ECO:0000313" key="4">
    <source>
        <dbReference type="Proteomes" id="UP000827092"/>
    </source>
</evidence>
<feature type="compositionally biased region" description="Polar residues" evidence="1">
    <location>
        <begin position="21"/>
        <end position="32"/>
    </location>
</feature>
<feature type="region of interest" description="Disordered" evidence="1">
    <location>
        <begin position="643"/>
        <end position="671"/>
    </location>
</feature>
<dbReference type="InterPro" id="IPR013783">
    <property type="entry name" value="Ig-like_fold"/>
</dbReference>
<feature type="compositionally biased region" description="Polar residues" evidence="1">
    <location>
        <begin position="1"/>
        <end position="10"/>
    </location>
</feature>
<proteinExistence type="predicted"/>
<feature type="compositionally biased region" description="Basic and acidic residues" evidence="1">
    <location>
        <begin position="752"/>
        <end position="768"/>
    </location>
</feature>
<dbReference type="InterPro" id="IPR026085">
    <property type="entry name" value="ATF7-int"/>
</dbReference>
<dbReference type="InterPro" id="IPR056565">
    <property type="entry name" value="Fn3_ATF7IP"/>
</dbReference>
<feature type="compositionally biased region" description="Low complexity" evidence="1">
    <location>
        <begin position="970"/>
        <end position="980"/>
    </location>
</feature>
<evidence type="ECO:0000256" key="1">
    <source>
        <dbReference type="SAM" id="MobiDB-lite"/>
    </source>
</evidence>
<evidence type="ECO:0000313" key="3">
    <source>
        <dbReference type="EMBL" id="KAG8188956.1"/>
    </source>
</evidence>
<feature type="compositionally biased region" description="Basic and acidic residues" evidence="1">
    <location>
        <begin position="524"/>
        <end position="533"/>
    </location>
</feature>
<feature type="region of interest" description="Disordered" evidence="1">
    <location>
        <begin position="519"/>
        <end position="544"/>
    </location>
</feature>
<feature type="domain" description="Fibronectin type-III" evidence="2">
    <location>
        <begin position="1234"/>
        <end position="1341"/>
    </location>
</feature>
<feature type="compositionally biased region" description="Low complexity" evidence="1">
    <location>
        <begin position="949"/>
        <end position="963"/>
    </location>
</feature>
<name>A0AAV6V0B4_9ARAC</name>
<dbReference type="PANTHER" id="PTHR23210">
    <property type="entry name" value="ACTIVATING TRANSCRIPTION FACTOR 7 INTERACTING PROTEIN"/>
    <property type="match status" value="1"/>
</dbReference>
<dbReference type="Proteomes" id="UP000827092">
    <property type="component" value="Unassembled WGS sequence"/>
</dbReference>
<dbReference type="GO" id="GO:0005634">
    <property type="term" value="C:nucleus"/>
    <property type="evidence" value="ECO:0007669"/>
    <property type="project" value="TreeGrafter"/>
</dbReference>
<dbReference type="Pfam" id="PF16794">
    <property type="entry name" value="fn3_4"/>
    <property type="match status" value="1"/>
</dbReference>
<feature type="region of interest" description="Disordered" evidence="1">
    <location>
        <begin position="748"/>
        <end position="780"/>
    </location>
</feature>
<dbReference type="InterPro" id="IPR036116">
    <property type="entry name" value="FN3_sf"/>
</dbReference>
<dbReference type="InterPro" id="IPR003961">
    <property type="entry name" value="FN3_dom"/>
</dbReference>